<dbReference type="Proteomes" id="UP000578531">
    <property type="component" value="Unassembled WGS sequence"/>
</dbReference>
<feature type="compositionally biased region" description="Low complexity" evidence="1">
    <location>
        <begin position="561"/>
        <end position="574"/>
    </location>
</feature>
<gene>
    <name evidence="2" type="ORF">HO173_004162</name>
</gene>
<dbReference type="PANTHER" id="PTHR42345:SF1">
    <property type="entry name" value="VTC DOMAIN-CONTAINING PROTEIN"/>
    <property type="match status" value="1"/>
</dbReference>
<dbReference type="AlphaFoldDB" id="A0A8H6G092"/>
<feature type="region of interest" description="Disordered" evidence="1">
    <location>
        <begin position="557"/>
        <end position="579"/>
    </location>
</feature>
<name>A0A8H6G092_9LECA</name>
<reference evidence="2 3" key="1">
    <citation type="journal article" date="2020" name="Genomics">
        <title>Complete, high-quality genomes from long-read metagenomic sequencing of two wolf lichen thalli reveals enigmatic genome architecture.</title>
        <authorList>
            <person name="McKenzie S.K."/>
            <person name="Walston R.F."/>
            <person name="Allen J.L."/>
        </authorList>
    </citation>
    <scope>NUCLEOTIDE SEQUENCE [LARGE SCALE GENOMIC DNA]</scope>
    <source>
        <strain evidence="2">WasteWater2</strain>
    </source>
</reference>
<evidence type="ECO:0000313" key="3">
    <source>
        <dbReference type="Proteomes" id="UP000578531"/>
    </source>
</evidence>
<proteinExistence type="predicted"/>
<sequence length="647" mass="71749">MSWPPHSLSRESELPEEKAELLISRGAAFFGGLFLQANHTLIRQPRFYATVSFAAAGKHLEASPQPSATLADASLVLSGQPLEKPSMEQCFGALPGTVTLNRYVNAISCPRHPDRLPKYEIQPRATDNLLVLQRLHYLMRNGWDKDIEIAEEFLCTQLVYDPLWQKGAPPQLARQIMVLIAALSNPSWIDFREPTSQVLANYYDTEDVDVEKHFWQQLLLSVELDLRLRAAGDQEHSMISHVPDKVAWDLALSKVWLSKMALVPIDEGFLRPATHFHVTALTKDAQRERLLNFARSMKWVGMHDVESMLEEDGDGGIPLEFQNAHTSSWITGTILPGPSVCWLAMRCLIDCDPTIINPPHGFDKMESSFGFQYGGCTYWYFQNIVGKVLGASRGVNQDHGWVGPCIPSDDLFKLQTVLTHTEDVPVKPSKSRVQKMAARSAPLGPPAHRYPVRDYVLPRPDSTNIVDCVRVQKLAFNMHSLPISADDPTTYDAAIVFAIANEIVPIRLRYNVSFIYAPPCRGQHPLFWDYAYRTIKADELLLDLRCWNGVFVDAKTPSENSSCASSSTGSSGADAKGKKMPGPESILVVEAYGVEDNEVLARAWASHIGFSAVVATGGETCVACAVRMAYAASVHMVILGEGCREGD</sequence>
<organism evidence="2 3">
    <name type="scientific">Letharia columbiana</name>
    <dbReference type="NCBI Taxonomy" id="112416"/>
    <lineage>
        <taxon>Eukaryota</taxon>
        <taxon>Fungi</taxon>
        <taxon>Dikarya</taxon>
        <taxon>Ascomycota</taxon>
        <taxon>Pezizomycotina</taxon>
        <taxon>Lecanoromycetes</taxon>
        <taxon>OSLEUM clade</taxon>
        <taxon>Lecanoromycetidae</taxon>
        <taxon>Lecanorales</taxon>
        <taxon>Lecanorineae</taxon>
        <taxon>Parmeliaceae</taxon>
        <taxon>Letharia</taxon>
    </lineage>
</organism>
<evidence type="ECO:0000313" key="2">
    <source>
        <dbReference type="EMBL" id="KAF6237961.1"/>
    </source>
</evidence>
<evidence type="ECO:0000256" key="1">
    <source>
        <dbReference type="SAM" id="MobiDB-lite"/>
    </source>
</evidence>
<comment type="caution">
    <text evidence="2">The sequence shown here is derived from an EMBL/GenBank/DDBJ whole genome shotgun (WGS) entry which is preliminary data.</text>
</comment>
<accession>A0A8H6G092</accession>
<dbReference type="GeneID" id="59285827"/>
<dbReference type="RefSeq" id="XP_037167279.1">
    <property type="nucleotide sequence ID" value="XM_037306086.1"/>
</dbReference>
<dbReference type="PANTHER" id="PTHR42345">
    <property type="entry name" value="TPR_REGION DOMAIN-CONTAINING PROTEIN"/>
    <property type="match status" value="1"/>
</dbReference>
<dbReference type="EMBL" id="JACCJC010000012">
    <property type="protein sequence ID" value="KAF6237961.1"/>
    <property type="molecule type" value="Genomic_DNA"/>
</dbReference>
<keyword evidence="3" id="KW-1185">Reference proteome</keyword>
<protein>
    <submittedName>
        <fullName evidence="2">Uncharacterized protein</fullName>
    </submittedName>
</protein>
<dbReference type="OrthoDB" id="6493944at2759"/>